<feature type="domain" description="Macro" evidence="2">
    <location>
        <begin position="1"/>
        <end position="154"/>
    </location>
</feature>
<gene>
    <name evidence="3" type="ORF">F8237_34635</name>
</gene>
<reference evidence="4" key="1">
    <citation type="submission" date="2019-10" db="EMBL/GenBank/DDBJ databases">
        <title>Complete Genome Sequence of Bradyrhizobium betae type strain PL7HG1T.</title>
        <authorList>
            <person name="Bromfield E.S.P."/>
            <person name="Cloutier S."/>
        </authorList>
    </citation>
    <scope>NUCLEOTIDE SEQUENCE [LARGE SCALE GENOMIC DNA]</scope>
    <source>
        <strain evidence="4">PL7HG1</strain>
        <plasmid evidence="4">pbbpl7hg1</plasmid>
    </source>
</reference>
<dbReference type="PANTHER" id="PTHR12521:SF0">
    <property type="entry name" value="ADP-RIBOSE GLYCOHYDROLASE OARD1"/>
    <property type="match status" value="1"/>
</dbReference>
<geneLocation type="plasmid" evidence="4">
    <name>pbbpl7hg1</name>
</geneLocation>
<proteinExistence type="predicted"/>
<organism evidence="3 4">
    <name type="scientific">Bradyrhizobium betae</name>
    <dbReference type="NCBI Taxonomy" id="244734"/>
    <lineage>
        <taxon>Bacteria</taxon>
        <taxon>Pseudomonadati</taxon>
        <taxon>Pseudomonadota</taxon>
        <taxon>Alphaproteobacteria</taxon>
        <taxon>Hyphomicrobiales</taxon>
        <taxon>Nitrobacteraceae</taxon>
        <taxon>Bradyrhizobium</taxon>
    </lineage>
</organism>
<comment type="catalytic activity">
    <reaction evidence="1">
        <text>an N-(ADP-alpha-D-ribosyl)-thymidine in DNA + H2O = a thymidine in DNA + ADP-D-ribose</text>
        <dbReference type="Rhea" id="RHEA:71655"/>
        <dbReference type="Rhea" id="RHEA-COMP:13556"/>
        <dbReference type="Rhea" id="RHEA-COMP:18051"/>
        <dbReference type="ChEBI" id="CHEBI:15377"/>
        <dbReference type="ChEBI" id="CHEBI:57967"/>
        <dbReference type="ChEBI" id="CHEBI:137386"/>
        <dbReference type="ChEBI" id="CHEBI:191199"/>
    </reaction>
    <physiologicalReaction direction="left-to-right" evidence="1">
        <dbReference type="Rhea" id="RHEA:71656"/>
    </physiologicalReaction>
</comment>
<dbReference type="CDD" id="cd02901">
    <property type="entry name" value="Macro_Poa1p-like"/>
    <property type="match status" value="1"/>
</dbReference>
<dbReference type="InterPro" id="IPR002589">
    <property type="entry name" value="Macro_dom"/>
</dbReference>
<dbReference type="SMART" id="SM00506">
    <property type="entry name" value="A1pp"/>
    <property type="match status" value="1"/>
</dbReference>
<dbReference type="AlphaFoldDB" id="A0A5P6PHP1"/>
<dbReference type="PROSITE" id="PS51154">
    <property type="entry name" value="MACRO"/>
    <property type="match status" value="1"/>
</dbReference>
<dbReference type="InterPro" id="IPR043472">
    <property type="entry name" value="Macro_dom-like"/>
</dbReference>
<dbReference type="OrthoDB" id="9780211at2"/>
<dbReference type="Proteomes" id="UP000325641">
    <property type="component" value="Plasmid pBbPL7HG1"/>
</dbReference>
<dbReference type="KEGG" id="bbet:F8237_34635"/>
<dbReference type="SUPFAM" id="SSF52949">
    <property type="entry name" value="Macro domain-like"/>
    <property type="match status" value="1"/>
</dbReference>
<evidence type="ECO:0000313" key="4">
    <source>
        <dbReference type="Proteomes" id="UP000325641"/>
    </source>
</evidence>
<dbReference type="GO" id="GO:0140291">
    <property type="term" value="P:peptidyl-glutamate ADP-deribosylation"/>
    <property type="evidence" value="ECO:0007669"/>
    <property type="project" value="TreeGrafter"/>
</dbReference>
<dbReference type="PANTHER" id="PTHR12521">
    <property type="entry name" value="PROTEIN C6ORF130"/>
    <property type="match status" value="1"/>
</dbReference>
<sequence length="367" mass="40793">MITFTTGDILDADADALVNTVNCVGIMGRGIALQFKNKFPGNFKAYAAACDRHEVQPGKMFVHETGKLSPRYIINFPTKRHWKGKSRIEDIETGLEDLVRVIGQFKIRSIAIPPLGSGLGGLDWDNVRPKIVQALENAPDVVAMIYEPSGAPDSAALARNRTVPNMTPGRAALVILVQRYLNGLMDPFVTLLEAHKLMFFMQEAGENLRLKYRKANYGPYAENLRHVLSSIEGHLISGYSDGGDDPTKRLSLVPGAFEDADRFLEDQSETRLRFDRVAELVDGFETPYGLELLSTVYWVATNEEAQSLSDLQSKLYAWNERKKQFSPDQIALALKVLIERGWVDRKVHVDQPSQRSAVAAASSSAIQ</sequence>
<dbReference type="InterPro" id="IPR050892">
    <property type="entry name" value="ADP-ribose_metab_enzymes"/>
</dbReference>
<evidence type="ECO:0000256" key="1">
    <source>
        <dbReference type="ARBA" id="ARBA00035885"/>
    </source>
</evidence>
<dbReference type="RefSeq" id="WP_151650792.1">
    <property type="nucleotide sequence ID" value="NZ_CP044544.1"/>
</dbReference>
<dbReference type="EMBL" id="CP044544">
    <property type="protein sequence ID" value="QFI77464.1"/>
    <property type="molecule type" value="Genomic_DNA"/>
</dbReference>
<keyword evidence="3" id="KW-0614">Plasmid</keyword>
<dbReference type="Gene3D" id="3.40.220.10">
    <property type="entry name" value="Leucine Aminopeptidase, subunit E, domain 1"/>
    <property type="match status" value="1"/>
</dbReference>
<accession>A0A5P6PHP1</accession>
<name>A0A5P6PHP1_9BRAD</name>
<dbReference type="Pfam" id="PF01661">
    <property type="entry name" value="Macro"/>
    <property type="match status" value="1"/>
</dbReference>
<evidence type="ECO:0000313" key="3">
    <source>
        <dbReference type="EMBL" id="QFI77464.1"/>
    </source>
</evidence>
<protein>
    <submittedName>
        <fullName evidence="3">Macro domain-containing protein</fullName>
    </submittedName>
</protein>
<evidence type="ECO:0000259" key="2">
    <source>
        <dbReference type="PROSITE" id="PS51154"/>
    </source>
</evidence>